<feature type="binding site" evidence="5">
    <location>
        <position position="234"/>
    </location>
    <ligand>
        <name>Ca(2+)</name>
        <dbReference type="ChEBI" id="CHEBI:29108"/>
    </ligand>
</feature>
<evidence type="ECO:0000313" key="8">
    <source>
        <dbReference type="EMBL" id="KAH7638292.1"/>
    </source>
</evidence>
<comment type="caution">
    <text evidence="9">The sequence shown here is derived from an EMBL/GenBank/DDBJ whole genome shotgun (WGS) entry which is preliminary data.</text>
</comment>
<dbReference type="PANTHER" id="PTHR11610">
    <property type="entry name" value="LIPASE"/>
    <property type="match status" value="1"/>
</dbReference>
<dbReference type="GO" id="GO:0016298">
    <property type="term" value="F:lipase activity"/>
    <property type="evidence" value="ECO:0007669"/>
    <property type="project" value="InterPro"/>
</dbReference>
<feature type="binding site" evidence="5">
    <location>
        <position position="229"/>
    </location>
    <ligand>
        <name>Ca(2+)</name>
        <dbReference type="ChEBI" id="CHEBI:29108"/>
    </ligand>
</feature>
<dbReference type="GO" id="GO:0005615">
    <property type="term" value="C:extracellular space"/>
    <property type="evidence" value="ECO:0007669"/>
    <property type="project" value="TreeGrafter"/>
</dbReference>
<dbReference type="Pfam" id="PF00151">
    <property type="entry name" value="Lipase"/>
    <property type="match status" value="1"/>
</dbReference>
<reference evidence="9" key="4">
    <citation type="journal article" date="2022" name="Res Sq">
        <title>Comparative Genomics Reveals Insights into the Divergent Evolution of Astigmatic Mites and Household Pest Adaptations.</title>
        <authorList>
            <person name="Xiong Q."/>
            <person name="Wan A.T.-Y."/>
            <person name="Liu X.-Y."/>
            <person name="Fung C.S.-H."/>
            <person name="Xiao X."/>
            <person name="Malainual N."/>
            <person name="Hou J."/>
            <person name="Wang L."/>
            <person name="Wang M."/>
            <person name="Yang K."/>
            <person name="Cui Y."/>
            <person name="Leung E."/>
            <person name="Nong W."/>
            <person name="Shin S.-K."/>
            <person name="Au S."/>
            <person name="Jeong K.Y."/>
            <person name="Chew F.T."/>
            <person name="Hui J."/>
            <person name="Leung T.F."/>
            <person name="Tungtrongchitr A."/>
            <person name="Zhong N."/>
            <person name="Liu Z."/>
            <person name="Tsui S."/>
        </authorList>
    </citation>
    <scope>NUCLEOTIDE SEQUENCE</scope>
    <source>
        <strain evidence="9">Derf</strain>
        <tissue evidence="9">Whole organism</tissue>
    </source>
</reference>
<dbReference type="PIRSF" id="PIRSF000865">
    <property type="entry name" value="Lipoprotein_lipase_LIPH"/>
    <property type="match status" value="1"/>
</dbReference>
<organism evidence="9 10">
    <name type="scientific">Dermatophagoides farinae</name>
    <name type="common">American house dust mite</name>
    <dbReference type="NCBI Taxonomy" id="6954"/>
    <lineage>
        <taxon>Eukaryota</taxon>
        <taxon>Metazoa</taxon>
        <taxon>Ecdysozoa</taxon>
        <taxon>Arthropoda</taxon>
        <taxon>Chelicerata</taxon>
        <taxon>Arachnida</taxon>
        <taxon>Acari</taxon>
        <taxon>Acariformes</taxon>
        <taxon>Sarcoptiformes</taxon>
        <taxon>Astigmata</taxon>
        <taxon>Psoroptidia</taxon>
        <taxon>Analgoidea</taxon>
        <taxon>Pyroglyphidae</taxon>
        <taxon>Dermatophagoidinae</taxon>
        <taxon>Dermatophagoides</taxon>
    </lineage>
</organism>
<evidence type="ECO:0000256" key="6">
    <source>
        <dbReference type="RuleBase" id="RU004262"/>
    </source>
</evidence>
<evidence type="ECO:0000256" key="4">
    <source>
        <dbReference type="PIRSR" id="PIRSR000865-1"/>
    </source>
</evidence>
<evidence type="ECO:0000256" key="1">
    <source>
        <dbReference type="ARBA" id="ARBA00004613"/>
    </source>
</evidence>
<dbReference type="AlphaFoldDB" id="A0A922IGL1"/>
<comment type="subcellular location">
    <subcellularLocation>
        <location evidence="1">Secreted</location>
    </subcellularLocation>
</comment>
<evidence type="ECO:0000259" key="7">
    <source>
        <dbReference type="Pfam" id="PF00151"/>
    </source>
</evidence>
<comment type="similarity">
    <text evidence="2 6">Belongs to the AB hydrolase superfamily. Lipase family.</text>
</comment>
<name>A0A922IGL1_DERFA</name>
<evidence type="ECO:0000256" key="3">
    <source>
        <dbReference type="ARBA" id="ARBA00022525"/>
    </source>
</evidence>
<feature type="domain" description="Lipase" evidence="7">
    <location>
        <begin position="42"/>
        <end position="352"/>
    </location>
</feature>
<dbReference type="SUPFAM" id="SSF53474">
    <property type="entry name" value="alpha/beta-Hydrolases"/>
    <property type="match status" value="1"/>
</dbReference>
<evidence type="ECO:0000256" key="5">
    <source>
        <dbReference type="PIRSR" id="PIRSR000865-2"/>
    </source>
</evidence>
<dbReference type="EMBL" id="ASGP02000001">
    <property type="protein sequence ID" value="KAH9530280.1"/>
    <property type="molecule type" value="Genomic_DNA"/>
</dbReference>
<keyword evidence="5" id="KW-0479">Metal-binding</keyword>
<feature type="active site" description="Charge relay system" evidence="4">
    <location>
        <position position="214"/>
    </location>
</feature>
<dbReference type="InterPro" id="IPR000734">
    <property type="entry name" value="TAG_lipase"/>
</dbReference>
<accession>A0A922IGL1</accession>
<feature type="active site" description="Charge relay system" evidence="4">
    <location>
        <position position="291"/>
    </location>
</feature>
<dbReference type="OrthoDB" id="199913at2759"/>
<dbReference type="Gene3D" id="3.40.50.1820">
    <property type="entry name" value="alpha/beta hydrolase"/>
    <property type="match status" value="1"/>
</dbReference>
<keyword evidence="5" id="KW-0106">Calcium</keyword>
<evidence type="ECO:0000256" key="2">
    <source>
        <dbReference type="ARBA" id="ARBA00010701"/>
    </source>
</evidence>
<evidence type="ECO:0000313" key="9">
    <source>
        <dbReference type="EMBL" id="KAH9530280.1"/>
    </source>
</evidence>
<reference evidence="8" key="3">
    <citation type="journal article" date="2021" name="World Allergy Organ. J.">
        <title>Chromosome-level assembly of Dermatophagoides farinae genome and transcriptome reveals two novel allergens Der f 37 and Der f 39.</title>
        <authorList>
            <person name="Chen J."/>
            <person name="Cai Z."/>
            <person name="Fan D."/>
            <person name="Hu J."/>
            <person name="Hou Y."/>
            <person name="He Y."/>
            <person name="Zhang Z."/>
            <person name="Zhao Z."/>
            <person name="Gao P."/>
            <person name="Hu W."/>
            <person name="Sun J."/>
            <person name="Li J."/>
            <person name="Ji K."/>
        </authorList>
    </citation>
    <scope>NUCLEOTIDE SEQUENCE</scope>
    <source>
        <strain evidence="8">JKM2019</strain>
    </source>
</reference>
<dbReference type="Proteomes" id="UP000790347">
    <property type="component" value="Unassembled WGS sequence"/>
</dbReference>
<dbReference type="Proteomes" id="UP000828236">
    <property type="component" value="Unassembled WGS sequence"/>
</dbReference>
<evidence type="ECO:0000313" key="10">
    <source>
        <dbReference type="Proteomes" id="UP000790347"/>
    </source>
</evidence>
<reference evidence="9" key="1">
    <citation type="submission" date="2013-05" db="EMBL/GenBank/DDBJ databases">
        <authorList>
            <person name="Yim A.K.Y."/>
            <person name="Chan T.F."/>
            <person name="Ji K.M."/>
            <person name="Liu X.Y."/>
            <person name="Zhou J.W."/>
            <person name="Li R.Q."/>
            <person name="Yang K.Y."/>
            <person name="Li J."/>
            <person name="Li M."/>
            <person name="Law P.T.W."/>
            <person name="Wu Y.L."/>
            <person name="Cai Z.L."/>
            <person name="Qin H."/>
            <person name="Bao Y."/>
            <person name="Leung R.K.K."/>
            <person name="Ng P.K.S."/>
            <person name="Zou J."/>
            <person name="Zhong X.J."/>
            <person name="Ran P.X."/>
            <person name="Zhong N.S."/>
            <person name="Liu Z.G."/>
            <person name="Tsui S.K.W."/>
        </authorList>
    </citation>
    <scope>NUCLEOTIDE SEQUENCE</scope>
    <source>
        <strain evidence="9">Derf</strain>
        <tissue evidence="9">Whole organism</tissue>
    </source>
</reference>
<dbReference type="GO" id="GO:0016042">
    <property type="term" value="P:lipid catabolic process"/>
    <property type="evidence" value="ECO:0007669"/>
    <property type="project" value="TreeGrafter"/>
</dbReference>
<keyword evidence="10" id="KW-1185">Reference proteome</keyword>
<dbReference type="GO" id="GO:0046872">
    <property type="term" value="F:metal ion binding"/>
    <property type="evidence" value="ECO:0007669"/>
    <property type="project" value="UniProtKB-KW"/>
</dbReference>
<gene>
    <name evidence="9" type="ORF">DERF_004095</name>
    <name evidence="8" type="ORF">HUG17_9398</name>
</gene>
<dbReference type="InterPro" id="IPR016272">
    <property type="entry name" value="Lipase_LIPH"/>
</dbReference>
<dbReference type="InterPro" id="IPR013818">
    <property type="entry name" value="Lipase"/>
</dbReference>
<dbReference type="EMBL" id="SDOV01000008">
    <property type="protein sequence ID" value="KAH7638292.1"/>
    <property type="molecule type" value="Genomic_DNA"/>
</dbReference>
<protein>
    <submittedName>
        <fullName evidence="8">Pancreatic triacylglycerol lipase-like protein</fullName>
    </submittedName>
</protein>
<feature type="active site" description="Nucleophile" evidence="4">
    <location>
        <position position="190"/>
    </location>
</feature>
<dbReference type="GO" id="GO:0052689">
    <property type="term" value="F:carboxylic ester hydrolase activity"/>
    <property type="evidence" value="ECO:0007669"/>
    <property type="project" value="InterPro"/>
</dbReference>
<dbReference type="InterPro" id="IPR029058">
    <property type="entry name" value="AB_hydrolase_fold"/>
</dbReference>
<sequence>MKPEITATTTLSFILFVLGSRLINGISNITYPGIGTFTSKDFKHPIYRPIVLLPESPEEIGPLFLLHTRRNRYEPVKFAYDEDSQQFPVFFDPRKPTWILMHGFNHHSLKPWMNIFKDTLLDLDDFNVFIVESRRSESGISYSLAVANIRVVGIMVGKLVEKLVNQFDTNHTTTNVNSSSYESFTLVGHSLGAHIAGYAGKYLNGSIGRIYGLDPAGPFFKNHPDPNSRLWHTDARFVFNIHTNGGTIIPGFSSGMMDTCGHVDLYMNDAHHQPGCPKEIENDLTFDSCHHRRAIWLMIEAVSGARIPAIGYDCDSWESFVQGQCVYDCNRDPFSCVRLAPINQSVAVVDNSLNQITVGRRYYMITANEKQFFRYQYLIKFDMKYDTNQFSGMDPILRRVTIRVRNPENDRYEVLDLITWSEPCADVGKSRAIALYSDLEQLKNNLEIRWERFLWIKKTRMFINSITITSLSCKSCEWPTPKMIRLIPSSASPSSMTEEMDGIVNDEWISFQSIDNQ</sequence>
<reference evidence="8" key="2">
    <citation type="submission" date="2020-06" db="EMBL/GenBank/DDBJ databases">
        <authorList>
            <person name="Ji K."/>
            <person name="Li J."/>
        </authorList>
    </citation>
    <scope>NUCLEOTIDE SEQUENCE</scope>
    <source>
        <strain evidence="8">JKM2019</strain>
        <tissue evidence="8">Whole body</tissue>
    </source>
</reference>
<keyword evidence="3" id="KW-0964">Secreted</keyword>
<proteinExistence type="inferred from homology"/>